<comment type="cofactor">
    <cofactor evidence="15">
        <name>Zn(2+)</name>
        <dbReference type="ChEBI" id="CHEBI:29105"/>
    </cofactor>
    <cofactor evidence="15">
        <name>Co(2+)</name>
        <dbReference type="ChEBI" id="CHEBI:48828"/>
    </cofactor>
    <text evidence="15">Binds 2 Zn(2+) or Co(2+) ions per subunit.</text>
</comment>
<protein>
    <recommendedName>
        <fullName evidence="5 15">Succinyl-diaminopimelate desuccinylase</fullName>
        <shortName evidence="15">SDAP desuccinylase</shortName>
        <ecNumber evidence="4 15">3.5.1.18</ecNumber>
    </recommendedName>
    <alternativeName>
        <fullName evidence="13 15">N-succinyl-LL-2,6-diaminoheptanedioate amidohydrolase</fullName>
    </alternativeName>
</protein>
<evidence type="ECO:0000256" key="5">
    <source>
        <dbReference type="ARBA" id="ARBA00022391"/>
    </source>
</evidence>
<evidence type="ECO:0000313" key="17">
    <source>
        <dbReference type="EMBL" id="MCM8557067.1"/>
    </source>
</evidence>
<evidence type="ECO:0000256" key="10">
    <source>
        <dbReference type="ARBA" id="ARBA00022915"/>
    </source>
</evidence>
<evidence type="ECO:0000256" key="15">
    <source>
        <dbReference type="HAMAP-Rule" id="MF_01690"/>
    </source>
</evidence>
<comment type="pathway">
    <text evidence="1 15">Amino-acid biosynthesis; L-lysine biosynthesis via DAP pathway; LL-2,6-diaminopimelate from (S)-tetrahydrodipicolinate (succinylase route): step 3/3.</text>
</comment>
<evidence type="ECO:0000313" key="18">
    <source>
        <dbReference type="Proteomes" id="UP001155128"/>
    </source>
</evidence>
<dbReference type="EC" id="3.5.1.18" evidence="4 15"/>
<dbReference type="InterPro" id="IPR002933">
    <property type="entry name" value="Peptidase_M20"/>
</dbReference>
<dbReference type="PANTHER" id="PTHR43808:SF31">
    <property type="entry name" value="N-ACETYL-L-CITRULLINE DEACETYLASE"/>
    <property type="match status" value="1"/>
</dbReference>
<feature type="binding site" evidence="15">
    <location>
        <position position="349"/>
    </location>
    <ligand>
        <name>Zn(2+)</name>
        <dbReference type="ChEBI" id="CHEBI:29105"/>
        <label>2</label>
    </ligand>
</feature>
<comment type="function">
    <text evidence="15">Catalyzes the hydrolysis of N-succinyl-L,L-diaminopimelic acid (SDAP), forming succinate and LL-2,6-diaminopimelate (DAP), an intermediate involved in the bacterial biosynthesis of lysine and meso-diaminopimelic acid, an essential component of bacterial cell walls.</text>
</comment>
<keyword evidence="12 15" id="KW-0170">Cobalt</keyword>
<dbReference type="RefSeq" id="WP_252112805.1">
    <property type="nucleotide sequence ID" value="NZ_JAMSHT010000001.1"/>
</dbReference>
<evidence type="ECO:0000256" key="12">
    <source>
        <dbReference type="ARBA" id="ARBA00023285"/>
    </source>
</evidence>
<dbReference type="InterPro" id="IPR001261">
    <property type="entry name" value="ArgE/DapE_CS"/>
</dbReference>
<evidence type="ECO:0000256" key="8">
    <source>
        <dbReference type="ARBA" id="ARBA00022801"/>
    </source>
</evidence>
<keyword evidence="18" id="KW-1185">Reference proteome</keyword>
<feature type="active site" evidence="15">
    <location>
        <position position="76"/>
    </location>
</feature>
<comment type="subunit">
    <text evidence="3 15">Homodimer.</text>
</comment>
<comment type="similarity">
    <text evidence="2 15">Belongs to the peptidase M20A family. DapE subfamily.</text>
</comment>
<comment type="catalytic activity">
    <reaction evidence="14 15">
        <text>N-succinyl-(2S,6S)-2,6-diaminopimelate + H2O = (2S,6S)-2,6-diaminopimelate + succinate</text>
        <dbReference type="Rhea" id="RHEA:22608"/>
        <dbReference type="ChEBI" id="CHEBI:15377"/>
        <dbReference type="ChEBI" id="CHEBI:30031"/>
        <dbReference type="ChEBI" id="CHEBI:57609"/>
        <dbReference type="ChEBI" id="CHEBI:58087"/>
        <dbReference type="EC" id="3.5.1.18"/>
    </reaction>
</comment>
<dbReference type="GO" id="GO:0006526">
    <property type="term" value="P:L-arginine biosynthetic process"/>
    <property type="evidence" value="ECO:0007669"/>
    <property type="project" value="TreeGrafter"/>
</dbReference>
<organism evidence="17 18">
    <name type="scientific">Sphingomicrobium sediminis</name>
    <dbReference type="NCBI Taxonomy" id="2950949"/>
    <lineage>
        <taxon>Bacteria</taxon>
        <taxon>Pseudomonadati</taxon>
        <taxon>Pseudomonadota</taxon>
        <taxon>Alphaproteobacteria</taxon>
        <taxon>Sphingomonadales</taxon>
        <taxon>Sphingomonadaceae</taxon>
        <taxon>Sphingomicrobium</taxon>
    </lineage>
</organism>
<feature type="binding site" evidence="15">
    <location>
        <position position="105"/>
    </location>
    <ligand>
        <name>Zn(2+)</name>
        <dbReference type="ChEBI" id="CHEBI:29105"/>
        <label>1</label>
    </ligand>
</feature>
<keyword evidence="7 15" id="KW-0479">Metal-binding</keyword>
<feature type="binding site" evidence="15">
    <location>
        <position position="74"/>
    </location>
    <ligand>
        <name>Zn(2+)</name>
        <dbReference type="ChEBI" id="CHEBI:29105"/>
        <label>1</label>
    </ligand>
</feature>
<accession>A0A9X2J4C2</accession>
<keyword evidence="10 15" id="KW-0220">Diaminopimelate biosynthesis</keyword>
<evidence type="ECO:0000256" key="14">
    <source>
        <dbReference type="ARBA" id="ARBA00051301"/>
    </source>
</evidence>
<gene>
    <name evidence="15 17" type="primary">dapE</name>
    <name evidence="17" type="ORF">NDO55_04450</name>
</gene>
<dbReference type="Pfam" id="PF01546">
    <property type="entry name" value="Peptidase_M20"/>
    <property type="match status" value="1"/>
</dbReference>
<evidence type="ECO:0000259" key="16">
    <source>
        <dbReference type="Pfam" id="PF07687"/>
    </source>
</evidence>
<dbReference type="SUPFAM" id="SSF55031">
    <property type="entry name" value="Bacterial exopeptidase dimerisation domain"/>
    <property type="match status" value="1"/>
</dbReference>
<dbReference type="Gene3D" id="3.40.630.10">
    <property type="entry name" value="Zn peptidases"/>
    <property type="match status" value="2"/>
</dbReference>
<dbReference type="CDD" id="cd03891">
    <property type="entry name" value="M20_DapE_proteobac"/>
    <property type="match status" value="1"/>
</dbReference>
<sequence length="376" mass="40482">MSLDPVDLTAKLIACPSVTPREAGTLTLLTEWLKPLGFECHHFVRGETPDGPVENLIAVRKAAQPGPHFAFAGHVDVVPPGEGWDSDPFHPVITDTEIIGRGATDMKGAIGAFVAALEGIEQDKGTLSLLITGDEEGPAVYGTRAIIDELETQSLIPDMCLIGEPSSVDRLGDTIKHGRRGSVNMWLETPGHQGHVAYPHLADNPIPKLARLAFELDALVLDHGDPPFQASNLELTLIESDDGSTGIIPGQARARLNVRFNRHHSGEALVKKVEELAAIHAPGTKVEAKISGEAFLTRDHHIIDLVSDAVNEETGLTPERSTGGGTSDGRFLHRLCPVIEFGLPNATMHKVGERAALSDIRELTAIYRNVLKRVFA</sequence>
<evidence type="ECO:0000256" key="9">
    <source>
        <dbReference type="ARBA" id="ARBA00022833"/>
    </source>
</evidence>
<dbReference type="GO" id="GO:0008270">
    <property type="term" value="F:zinc ion binding"/>
    <property type="evidence" value="ECO:0007669"/>
    <property type="project" value="UniProtKB-UniRule"/>
</dbReference>
<keyword evidence="8 15" id="KW-0378">Hydrolase</keyword>
<evidence type="ECO:0000256" key="13">
    <source>
        <dbReference type="ARBA" id="ARBA00031891"/>
    </source>
</evidence>
<evidence type="ECO:0000256" key="6">
    <source>
        <dbReference type="ARBA" id="ARBA00022605"/>
    </source>
</evidence>
<proteinExistence type="inferred from homology"/>
<dbReference type="Pfam" id="PF07687">
    <property type="entry name" value="M20_dimer"/>
    <property type="match status" value="1"/>
</dbReference>
<evidence type="ECO:0000256" key="3">
    <source>
        <dbReference type="ARBA" id="ARBA00011738"/>
    </source>
</evidence>
<dbReference type="NCBIfam" id="NF009557">
    <property type="entry name" value="PRK13009.1"/>
    <property type="match status" value="1"/>
</dbReference>
<feature type="binding site" evidence="15">
    <location>
        <position position="164"/>
    </location>
    <ligand>
        <name>Zn(2+)</name>
        <dbReference type="ChEBI" id="CHEBI:29105"/>
        <label>1</label>
    </ligand>
</feature>
<dbReference type="InterPro" id="IPR050072">
    <property type="entry name" value="Peptidase_M20A"/>
</dbReference>
<evidence type="ECO:0000256" key="2">
    <source>
        <dbReference type="ARBA" id="ARBA00006746"/>
    </source>
</evidence>
<evidence type="ECO:0000256" key="4">
    <source>
        <dbReference type="ARBA" id="ARBA00011921"/>
    </source>
</evidence>
<evidence type="ECO:0000256" key="11">
    <source>
        <dbReference type="ARBA" id="ARBA00023154"/>
    </source>
</evidence>
<dbReference type="InterPro" id="IPR005941">
    <property type="entry name" value="DapE_proteobac"/>
</dbReference>
<dbReference type="EMBL" id="JAMSHT010000001">
    <property type="protein sequence ID" value="MCM8557067.1"/>
    <property type="molecule type" value="Genomic_DNA"/>
</dbReference>
<dbReference type="Proteomes" id="UP001155128">
    <property type="component" value="Unassembled WGS sequence"/>
</dbReference>
<dbReference type="GO" id="GO:0008777">
    <property type="term" value="F:acetylornithine deacetylase activity"/>
    <property type="evidence" value="ECO:0007669"/>
    <property type="project" value="TreeGrafter"/>
</dbReference>
<dbReference type="PANTHER" id="PTHR43808">
    <property type="entry name" value="ACETYLORNITHINE DEACETYLASE"/>
    <property type="match status" value="1"/>
</dbReference>
<dbReference type="GO" id="GO:0050897">
    <property type="term" value="F:cobalt ion binding"/>
    <property type="evidence" value="ECO:0007669"/>
    <property type="project" value="UniProtKB-UniRule"/>
</dbReference>
<dbReference type="InterPro" id="IPR036264">
    <property type="entry name" value="Bact_exopeptidase_dim_dom"/>
</dbReference>
<keyword evidence="11 15" id="KW-0457">Lysine biosynthesis</keyword>
<comment type="caution">
    <text evidence="17">The sequence shown here is derived from an EMBL/GenBank/DDBJ whole genome shotgun (WGS) entry which is preliminary data.</text>
</comment>
<dbReference type="AlphaFoldDB" id="A0A9X2J4C2"/>
<dbReference type="SUPFAM" id="SSF53187">
    <property type="entry name" value="Zn-dependent exopeptidases"/>
    <property type="match status" value="1"/>
</dbReference>
<dbReference type="GO" id="GO:0009014">
    <property type="term" value="F:succinyl-diaminopimelate desuccinylase activity"/>
    <property type="evidence" value="ECO:0007669"/>
    <property type="project" value="UniProtKB-UniRule"/>
</dbReference>
<keyword evidence="9 15" id="KW-0862">Zinc</keyword>
<name>A0A9X2J4C2_9SPHN</name>
<feature type="binding site" evidence="15">
    <location>
        <position position="105"/>
    </location>
    <ligand>
        <name>Zn(2+)</name>
        <dbReference type="ChEBI" id="CHEBI:29105"/>
        <label>2</label>
    </ligand>
</feature>
<feature type="domain" description="Peptidase M20 dimerisation" evidence="16">
    <location>
        <begin position="178"/>
        <end position="283"/>
    </location>
</feature>
<dbReference type="NCBIfam" id="TIGR01246">
    <property type="entry name" value="dapE_proteo"/>
    <property type="match status" value="1"/>
</dbReference>
<dbReference type="PROSITE" id="PS00759">
    <property type="entry name" value="ARGE_DAPE_CPG2_2"/>
    <property type="match status" value="1"/>
</dbReference>
<feature type="active site" description="Proton acceptor" evidence="15">
    <location>
        <position position="135"/>
    </location>
</feature>
<dbReference type="InterPro" id="IPR011650">
    <property type="entry name" value="Peptidase_M20_dimer"/>
</dbReference>
<dbReference type="GO" id="GO:0009089">
    <property type="term" value="P:lysine biosynthetic process via diaminopimelate"/>
    <property type="evidence" value="ECO:0007669"/>
    <property type="project" value="UniProtKB-UniRule"/>
</dbReference>
<reference evidence="17" key="1">
    <citation type="submission" date="2022-06" db="EMBL/GenBank/DDBJ databases">
        <title>Sphingomicrobium sedimins sp. nov., a marine bacterium isolated from tidal flat.</title>
        <authorList>
            <person name="Kim C.-H."/>
            <person name="Yoo Y."/>
            <person name="Kim J.-J."/>
        </authorList>
    </citation>
    <scope>NUCLEOTIDE SEQUENCE</scope>
    <source>
        <strain evidence="17">GRR-S6-50</strain>
    </source>
</reference>
<evidence type="ECO:0000256" key="1">
    <source>
        <dbReference type="ARBA" id="ARBA00005130"/>
    </source>
</evidence>
<dbReference type="HAMAP" id="MF_01690">
    <property type="entry name" value="DapE"/>
    <property type="match status" value="1"/>
</dbReference>
<evidence type="ECO:0000256" key="7">
    <source>
        <dbReference type="ARBA" id="ARBA00022723"/>
    </source>
</evidence>
<dbReference type="GO" id="GO:0019877">
    <property type="term" value="P:diaminopimelate biosynthetic process"/>
    <property type="evidence" value="ECO:0007669"/>
    <property type="project" value="UniProtKB-UniRule"/>
</dbReference>
<keyword evidence="6 15" id="KW-0028">Amino-acid biosynthesis</keyword>
<feature type="binding site" evidence="15">
    <location>
        <position position="136"/>
    </location>
    <ligand>
        <name>Zn(2+)</name>
        <dbReference type="ChEBI" id="CHEBI:29105"/>
        <label>2</label>
    </ligand>
</feature>